<accession>A0AAD1XC39</accession>
<comment type="caution">
    <text evidence="1">The sequence shown here is derived from an EMBL/GenBank/DDBJ whole genome shotgun (WGS) entry which is preliminary data.</text>
</comment>
<evidence type="ECO:0000313" key="1">
    <source>
        <dbReference type="EMBL" id="CAI2368830.1"/>
    </source>
</evidence>
<dbReference type="Proteomes" id="UP001295684">
    <property type="component" value="Unassembled WGS sequence"/>
</dbReference>
<dbReference type="EMBL" id="CAMPGE010009972">
    <property type="protein sequence ID" value="CAI2368830.1"/>
    <property type="molecule type" value="Genomic_DNA"/>
</dbReference>
<evidence type="ECO:0000313" key="2">
    <source>
        <dbReference type="Proteomes" id="UP001295684"/>
    </source>
</evidence>
<gene>
    <name evidence="1" type="ORF">ECRASSUSDP1_LOCUS10126</name>
</gene>
<protein>
    <submittedName>
        <fullName evidence="1">Uncharacterized protein</fullName>
    </submittedName>
</protein>
<dbReference type="AlphaFoldDB" id="A0AAD1XC39"/>
<sequence>MADPFDDETIFQACQDNPLLGIDVSFSVKNHKKEQEEVTEKDGKFLADRTKASIFSFDEKVTLIENMNHCYEFLENVKKYSQCLKKSNCEYLPGDAIDKIKMDFYFQKTPNYWFYPIYSAFVNPNYHYFGYNLSKYPKSSLFKKFDKTQLRFGFGEKWAMSFHQFFKEHKGYNIEFSSELSRRDIGINAREYKRETGVTFHKYLSEPSVLFPLCPFVDENKEYFCKIYSKRRSNEIDTNKASTEFLDLALNQDRLLAVKVGYLSSKFKDILLSEGHTMEVSGEFCTDQINSKFLHFKSHYRRFHTVGNCYLQTFAKYDKLLGLGNHKEYSINDRILLRNFKGVRDVGKKYHRPGQEAQVKDRNYLPTGDCLGHTHALELGLKITSPNLPIFGRYQLDQYDCTFRPFVFTNLAILPDEFKKGERIESNILNNSVASAGIGLQFIHKLLSAEMYYSVAVHKHDYEFGTELQFNFGLD</sequence>
<name>A0AAD1XC39_EUPCR</name>
<organism evidence="1 2">
    <name type="scientific">Euplotes crassus</name>
    <dbReference type="NCBI Taxonomy" id="5936"/>
    <lineage>
        <taxon>Eukaryota</taxon>
        <taxon>Sar</taxon>
        <taxon>Alveolata</taxon>
        <taxon>Ciliophora</taxon>
        <taxon>Intramacronucleata</taxon>
        <taxon>Spirotrichea</taxon>
        <taxon>Hypotrichia</taxon>
        <taxon>Euplotida</taxon>
        <taxon>Euplotidae</taxon>
        <taxon>Moneuplotes</taxon>
    </lineage>
</organism>
<proteinExistence type="predicted"/>
<dbReference type="Gene3D" id="2.40.160.50">
    <property type="entry name" value="membrane protein fhac: a member of the omp85/tpsb transporter family"/>
    <property type="match status" value="1"/>
</dbReference>
<reference evidence="1" key="1">
    <citation type="submission" date="2023-07" db="EMBL/GenBank/DDBJ databases">
        <authorList>
            <consortium name="AG Swart"/>
            <person name="Singh M."/>
            <person name="Singh A."/>
            <person name="Seah K."/>
            <person name="Emmerich C."/>
        </authorList>
    </citation>
    <scope>NUCLEOTIDE SEQUENCE</scope>
    <source>
        <strain evidence="1">DP1</strain>
    </source>
</reference>
<keyword evidence="2" id="KW-1185">Reference proteome</keyword>